<accession>A0A0G2FXP6</accession>
<dbReference type="STRING" id="1214573.A0A0G2FXP6"/>
<dbReference type="EMBL" id="LCUC01000042">
    <property type="protein sequence ID" value="KKY38917.1"/>
    <property type="molecule type" value="Genomic_DNA"/>
</dbReference>
<dbReference type="GO" id="GO:0051213">
    <property type="term" value="F:dioxygenase activity"/>
    <property type="evidence" value="ECO:0007669"/>
    <property type="project" value="UniProtKB-KW"/>
</dbReference>
<dbReference type="Proteomes" id="UP000034680">
    <property type="component" value="Unassembled WGS sequence"/>
</dbReference>
<keyword evidence="4" id="KW-0223">Dioxygenase</keyword>
<gene>
    <name evidence="4" type="ORF">UCDDA912_g01052</name>
</gene>
<reference evidence="4 5" key="2">
    <citation type="submission" date="2015-05" db="EMBL/GenBank/DDBJ databases">
        <authorList>
            <person name="Morales-Cruz A."/>
            <person name="Amrine K.C."/>
            <person name="Cantu D."/>
        </authorList>
    </citation>
    <scope>NUCLEOTIDE SEQUENCE [LARGE SCALE GENOMIC DNA]</scope>
    <source>
        <strain evidence="4">DA912</strain>
    </source>
</reference>
<evidence type="ECO:0000259" key="2">
    <source>
        <dbReference type="Pfam" id="PF24809"/>
    </source>
</evidence>
<keyword evidence="1" id="KW-0677">Repeat</keyword>
<dbReference type="OrthoDB" id="4840035at2759"/>
<evidence type="ECO:0000313" key="4">
    <source>
        <dbReference type="EMBL" id="KKY38917.1"/>
    </source>
</evidence>
<evidence type="ECO:0000313" key="5">
    <source>
        <dbReference type="Proteomes" id="UP000034680"/>
    </source>
</evidence>
<dbReference type="Pfam" id="PF24809">
    <property type="entry name" value="DUF7708"/>
    <property type="match status" value="1"/>
</dbReference>
<organism evidence="4 5">
    <name type="scientific">Diaporthe ampelina</name>
    <dbReference type="NCBI Taxonomy" id="1214573"/>
    <lineage>
        <taxon>Eukaryota</taxon>
        <taxon>Fungi</taxon>
        <taxon>Dikarya</taxon>
        <taxon>Ascomycota</taxon>
        <taxon>Pezizomycotina</taxon>
        <taxon>Sordariomycetes</taxon>
        <taxon>Sordariomycetidae</taxon>
        <taxon>Diaporthales</taxon>
        <taxon>Diaporthaceae</taxon>
        <taxon>Diaporthe</taxon>
    </lineage>
</organism>
<dbReference type="AlphaFoldDB" id="A0A0G2FXP6"/>
<keyword evidence="5" id="KW-1185">Reference proteome</keyword>
<comment type="caution">
    <text evidence="4">The sequence shown here is derived from an EMBL/GenBank/DDBJ whole genome shotgun (WGS) entry which is preliminary data.</text>
</comment>
<keyword evidence="4" id="KW-0560">Oxidoreductase</keyword>
<protein>
    <submittedName>
        <fullName evidence="4">Putative phytanoyldioxygenase family protein</fullName>
    </submittedName>
</protein>
<name>A0A0G2FXP6_9PEZI</name>
<dbReference type="InterPro" id="IPR056884">
    <property type="entry name" value="NPHP3-like_N"/>
</dbReference>
<feature type="domain" description="DUF7708" evidence="2">
    <location>
        <begin position="1"/>
        <end position="68"/>
    </location>
</feature>
<evidence type="ECO:0000259" key="3">
    <source>
        <dbReference type="Pfam" id="PF24883"/>
    </source>
</evidence>
<sequence length="324" mass="37009">MIEAISKFYSHIFLYLESVMDWIMKKRRTRLIASFNENLMDRFENDIKRISSSADTIRNLAQQSSRAEVRYHRKETESAYLTEFTTSDKIALNSRHLEDFFSRDRVRLHANDSSPMPLEPEVISRITDWSRGQDVPMLRIDGPVVDCEEERNPLTILAAQLIGLTARSHLHVISYFCELSRSVKAAEREMRATVALVYSLVRQLIELLPPEFEASADFSEGRFRQLDGTLDSCGKAMRVFRDLLDVVPAATVYCVIDGLQLMDDRRIEQPLRAFLQELRGGNGKLKVLFTTSGRSACLSKELEVDETLVIDTFRKGVATHAPSI</sequence>
<dbReference type="InterPro" id="IPR056125">
    <property type="entry name" value="DUF7708"/>
</dbReference>
<reference evidence="4 5" key="1">
    <citation type="submission" date="2015-05" db="EMBL/GenBank/DDBJ databases">
        <title>Distinctive expansion of gene families associated with plant cell wall degradation and secondary metabolism in the genomes of grapevine trunk pathogens.</title>
        <authorList>
            <person name="Lawrence D.P."/>
            <person name="Travadon R."/>
            <person name="Rolshausen P.E."/>
            <person name="Baumgartner K."/>
        </authorList>
    </citation>
    <scope>NUCLEOTIDE SEQUENCE [LARGE SCALE GENOMIC DNA]</scope>
    <source>
        <strain evidence="4">DA912</strain>
    </source>
</reference>
<evidence type="ECO:0000256" key="1">
    <source>
        <dbReference type="ARBA" id="ARBA00022737"/>
    </source>
</evidence>
<feature type="domain" description="Nephrocystin 3-like N-terminal" evidence="3">
    <location>
        <begin position="155"/>
        <end position="290"/>
    </location>
</feature>
<dbReference type="Pfam" id="PF24883">
    <property type="entry name" value="NPHP3_N"/>
    <property type="match status" value="1"/>
</dbReference>
<proteinExistence type="predicted"/>